<feature type="compositionally biased region" description="Polar residues" evidence="1">
    <location>
        <begin position="154"/>
        <end position="163"/>
    </location>
</feature>
<keyword evidence="4" id="KW-1185">Reference proteome</keyword>
<dbReference type="OMA" id="EISRANW"/>
<dbReference type="Proteomes" id="UP000298652">
    <property type="component" value="Chromosome 2"/>
</dbReference>
<dbReference type="AlphaFoldDB" id="A0A4U6W252"/>
<dbReference type="Gramene" id="TKW31458">
    <property type="protein sequence ID" value="TKW31458"/>
    <property type="gene ID" value="SEVIR_2G107801v2"/>
</dbReference>
<accession>A0A4U6W252</accession>
<protein>
    <recommendedName>
        <fullName evidence="2">Myb/SANT-like domain-containing protein</fullName>
    </recommendedName>
</protein>
<evidence type="ECO:0000259" key="2">
    <source>
        <dbReference type="Pfam" id="PF12776"/>
    </source>
</evidence>
<evidence type="ECO:0000256" key="1">
    <source>
        <dbReference type="SAM" id="MobiDB-lite"/>
    </source>
</evidence>
<dbReference type="Gramene" id="TKW31457">
    <property type="protein sequence ID" value="TKW31457"/>
    <property type="gene ID" value="SEVIR_2G107801v2"/>
</dbReference>
<feature type="domain" description="Myb/SANT-like" evidence="2">
    <location>
        <begin position="5"/>
        <end position="93"/>
    </location>
</feature>
<evidence type="ECO:0000313" key="4">
    <source>
        <dbReference type="Proteomes" id="UP000298652"/>
    </source>
</evidence>
<dbReference type="EMBL" id="CM016553">
    <property type="protein sequence ID" value="TKW31458.1"/>
    <property type="molecule type" value="Genomic_DNA"/>
</dbReference>
<sequence>MLLLQKMFNEICAEEVLAHNRPQQCLNSVGYANLVRKFEERTGRPYTQEQMKNRWDTLKKKYVQWKTLNSRATGLGRNPLNGYIVASEDWWKQQNDAMPGCITFKTAPLEHEDLLRIMFDAISVTNETAYVPGQGGAAADSDGQGKGDREDEMTTQTVIPNSN</sequence>
<dbReference type="EMBL" id="CM016553">
    <property type="protein sequence ID" value="TKW31457.1"/>
    <property type="molecule type" value="Genomic_DNA"/>
</dbReference>
<dbReference type="Pfam" id="PF12776">
    <property type="entry name" value="Myb_DNA-bind_3"/>
    <property type="match status" value="1"/>
</dbReference>
<name>A0A4U6W252_SETVI</name>
<reference evidence="3 4" key="1">
    <citation type="submission" date="2019-03" db="EMBL/GenBank/DDBJ databases">
        <title>WGS assembly of Setaria viridis.</title>
        <authorList>
            <person name="Huang P."/>
            <person name="Jenkins J."/>
            <person name="Grimwood J."/>
            <person name="Barry K."/>
            <person name="Healey A."/>
            <person name="Mamidi S."/>
            <person name="Sreedasyam A."/>
            <person name="Shu S."/>
            <person name="Feldman M."/>
            <person name="Wu J."/>
            <person name="Yu Y."/>
            <person name="Chen C."/>
            <person name="Johnson J."/>
            <person name="Rokhsar D."/>
            <person name="Baxter I."/>
            <person name="Schmutz J."/>
            <person name="Brutnell T."/>
            <person name="Kellogg E."/>
        </authorList>
    </citation>
    <scope>NUCLEOTIDE SEQUENCE [LARGE SCALE GENOMIC DNA]</scope>
    <source>
        <strain evidence="4">cv. A10</strain>
    </source>
</reference>
<dbReference type="PANTHER" id="PTHR47851">
    <property type="entry name" value="OS06G0588700 PROTEIN-RELATED"/>
    <property type="match status" value="1"/>
</dbReference>
<feature type="region of interest" description="Disordered" evidence="1">
    <location>
        <begin position="132"/>
        <end position="163"/>
    </location>
</feature>
<gene>
    <name evidence="3" type="ORF">SEVIR_2G107801v2</name>
</gene>
<evidence type="ECO:0000313" key="3">
    <source>
        <dbReference type="EMBL" id="TKW31457.1"/>
    </source>
</evidence>
<dbReference type="PANTHER" id="PTHR47851:SF8">
    <property type="entry name" value="NO APICAL MERISTEM-ASSOCIATED C-TERMINAL DOMAIN-CONTAINING PROTEIN"/>
    <property type="match status" value="1"/>
</dbReference>
<proteinExistence type="predicted"/>
<organism evidence="3 4">
    <name type="scientific">Setaria viridis</name>
    <name type="common">Green bristlegrass</name>
    <name type="synonym">Setaria italica subsp. viridis</name>
    <dbReference type="NCBI Taxonomy" id="4556"/>
    <lineage>
        <taxon>Eukaryota</taxon>
        <taxon>Viridiplantae</taxon>
        <taxon>Streptophyta</taxon>
        <taxon>Embryophyta</taxon>
        <taxon>Tracheophyta</taxon>
        <taxon>Spermatophyta</taxon>
        <taxon>Magnoliopsida</taxon>
        <taxon>Liliopsida</taxon>
        <taxon>Poales</taxon>
        <taxon>Poaceae</taxon>
        <taxon>PACMAD clade</taxon>
        <taxon>Panicoideae</taxon>
        <taxon>Panicodae</taxon>
        <taxon>Paniceae</taxon>
        <taxon>Cenchrinae</taxon>
        <taxon>Setaria</taxon>
    </lineage>
</organism>
<dbReference type="InterPro" id="IPR024752">
    <property type="entry name" value="Myb/SANT-like_dom"/>
</dbReference>